<dbReference type="Proteomes" id="UP001501576">
    <property type="component" value="Unassembled WGS sequence"/>
</dbReference>
<keyword evidence="3" id="KW-1185">Reference proteome</keyword>
<comment type="caution">
    <text evidence="2">The sequence shown here is derived from an EMBL/GenBank/DDBJ whole genome shotgun (WGS) entry which is preliminary data.</text>
</comment>
<name>A0ABN1DX50_9ACTN</name>
<organism evidence="2 3">
    <name type="scientific">Streptomyces mordarskii</name>
    <dbReference type="NCBI Taxonomy" id="1226758"/>
    <lineage>
        <taxon>Bacteria</taxon>
        <taxon>Bacillati</taxon>
        <taxon>Actinomycetota</taxon>
        <taxon>Actinomycetes</taxon>
        <taxon>Kitasatosporales</taxon>
        <taxon>Streptomycetaceae</taxon>
        <taxon>Streptomyces</taxon>
    </lineage>
</organism>
<sequence length="191" mass="20656">MKNTTFLRPDAASTPRRSPAPMPGRLPVSDTTARTSRSLYAEARRYESWARNVVDGHTNSTDSNGRVWTLDEIHAHVWECRKAGNEAERAENAPTAAGQVHASVTEAFIRLVTLLDRRTTAPARFDVLVRDRVTGREHALPVTEDMAVALLDAASAEVTAVRPMAEHSRAADTAPTAARPALKALPGGAGR</sequence>
<accession>A0ABN1DX50</accession>
<dbReference type="RefSeq" id="WP_346160832.1">
    <property type="nucleotide sequence ID" value="NZ_BAAABZ010000071.1"/>
</dbReference>
<evidence type="ECO:0000313" key="3">
    <source>
        <dbReference type="Proteomes" id="UP001501576"/>
    </source>
</evidence>
<feature type="compositionally biased region" description="Low complexity" evidence="1">
    <location>
        <begin position="171"/>
        <end position="181"/>
    </location>
</feature>
<dbReference type="EMBL" id="BAAABZ010000071">
    <property type="protein sequence ID" value="GAA0554432.1"/>
    <property type="molecule type" value="Genomic_DNA"/>
</dbReference>
<proteinExistence type="predicted"/>
<gene>
    <name evidence="2" type="ORF">GCM10010390_65660</name>
</gene>
<feature type="region of interest" description="Disordered" evidence="1">
    <location>
        <begin position="1"/>
        <end position="34"/>
    </location>
</feature>
<protein>
    <submittedName>
        <fullName evidence="2">Uncharacterized protein</fullName>
    </submittedName>
</protein>
<evidence type="ECO:0000256" key="1">
    <source>
        <dbReference type="SAM" id="MobiDB-lite"/>
    </source>
</evidence>
<evidence type="ECO:0000313" key="2">
    <source>
        <dbReference type="EMBL" id="GAA0554432.1"/>
    </source>
</evidence>
<feature type="region of interest" description="Disordered" evidence="1">
    <location>
        <begin position="167"/>
        <end position="191"/>
    </location>
</feature>
<reference evidence="2 3" key="1">
    <citation type="journal article" date="2019" name="Int. J. Syst. Evol. Microbiol.">
        <title>The Global Catalogue of Microorganisms (GCM) 10K type strain sequencing project: providing services to taxonomists for standard genome sequencing and annotation.</title>
        <authorList>
            <consortium name="The Broad Institute Genomics Platform"/>
            <consortium name="The Broad Institute Genome Sequencing Center for Infectious Disease"/>
            <person name="Wu L."/>
            <person name="Ma J."/>
        </authorList>
    </citation>
    <scope>NUCLEOTIDE SEQUENCE [LARGE SCALE GENOMIC DNA]</scope>
    <source>
        <strain evidence="2 3">JCM 5052</strain>
    </source>
</reference>